<reference evidence="1" key="1">
    <citation type="submission" date="2020-11" db="EMBL/GenBank/DDBJ databases">
        <authorList>
            <person name="Tran Van P."/>
        </authorList>
    </citation>
    <scope>NUCLEOTIDE SEQUENCE</scope>
</reference>
<evidence type="ECO:0000313" key="1">
    <source>
        <dbReference type="EMBL" id="CAD7578501.1"/>
    </source>
</evidence>
<dbReference type="EMBL" id="OE187814">
    <property type="protein sequence ID" value="CAD7578501.1"/>
    <property type="molecule type" value="Genomic_DNA"/>
</dbReference>
<gene>
    <name evidence="1" type="ORF">TCMB3V08_LOCUS11041</name>
</gene>
<name>A0A7R9JG58_TIMCA</name>
<sequence length="118" mass="13313">MRISYLVEVYAAKSNAPNQLTWTVNLKRKTIIKGIVKMLNQIFQRKRKTLVKLWSSYPQMEAGDGLSCLGQRSIIIYPVVQTFALLYKDKFANIGMSATDSSIIINVNSAFGMGLDYN</sequence>
<accession>A0A7R9JG58</accession>
<proteinExistence type="predicted"/>
<protein>
    <submittedName>
        <fullName evidence="1">(California timema) hypothetical protein</fullName>
    </submittedName>
</protein>
<organism evidence="1">
    <name type="scientific">Timema californicum</name>
    <name type="common">California timema</name>
    <name type="synonym">Walking stick</name>
    <dbReference type="NCBI Taxonomy" id="61474"/>
    <lineage>
        <taxon>Eukaryota</taxon>
        <taxon>Metazoa</taxon>
        <taxon>Ecdysozoa</taxon>
        <taxon>Arthropoda</taxon>
        <taxon>Hexapoda</taxon>
        <taxon>Insecta</taxon>
        <taxon>Pterygota</taxon>
        <taxon>Neoptera</taxon>
        <taxon>Polyneoptera</taxon>
        <taxon>Phasmatodea</taxon>
        <taxon>Timematodea</taxon>
        <taxon>Timematoidea</taxon>
        <taxon>Timematidae</taxon>
        <taxon>Timema</taxon>
    </lineage>
</organism>
<dbReference type="AlphaFoldDB" id="A0A7R9JG58"/>